<evidence type="ECO:0000259" key="8">
    <source>
        <dbReference type="Pfam" id="PF13813"/>
    </source>
</evidence>
<proteinExistence type="inferred from homology"/>
<comment type="caution">
    <text evidence="9">The sequence shown here is derived from an EMBL/GenBank/DDBJ whole genome shotgun (WGS) entry which is preliminary data.</text>
</comment>
<dbReference type="GO" id="GO:0016020">
    <property type="term" value="C:membrane"/>
    <property type="evidence" value="ECO:0007669"/>
    <property type="project" value="UniProtKB-SubCell"/>
</dbReference>
<accession>A0AAD5DIK0</accession>
<evidence type="ECO:0000313" key="10">
    <source>
        <dbReference type="Proteomes" id="UP001205105"/>
    </source>
</evidence>
<evidence type="ECO:0000256" key="2">
    <source>
        <dbReference type="ARBA" id="ARBA00005179"/>
    </source>
</evidence>
<gene>
    <name evidence="9" type="ORF">COHA_009975</name>
</gene>
<evidence type="ECO:0000256" key="7">
    <source>
        <dbReference type="ARBA" id="ARBA00023136"/>
    </source>
</evidence>
<comment type="similarity">
    <text evidence="3">Belongs to the wax synthase family.</text>
</comment>
<sequence>MLACSPQLNVTILLQPQVAAWALGRGPLAKPQLPFRAFLAFLAAPAQPAVRPGRPTFAPSLPVAATKVVCLAATAHVLACHALPRWLEGVLQSVALFLFTSLGMEGAALVAMLLSGGGPVLAAFDRPYLSTSLSDFWSRRWNVVPGLQFRAALYDPICGLPPAGQTTAGSTAGRPHPPPALWRRLLGLTAVFAASGAVHELAHWYLTYHFSGLWMAFFCLQAPLLLIEAWLHTLCRQARIHLPRIVRTAATLLLLHCLAARLFYPDMVASRAPARLLQHWWPSALGPSICAPAALRG</sequence>
<dbReference type="InterPro" id="IPR044851">
    <property type="entry name" value="Wax_synthase"/>
</dbReference>
<evidence type="ECO:0000256" key="5">
    <source>
        <dbReference type="ARBA" id="ARBA00022692"/>
    </source>
</evidence>
<keyword evidence="4" id="KW-0808">Transferase</keyword>
<dbReference type="PANTHER" id="PTHR31595">
    <property type="entry name" value="LONG-CHAIN-ALCOHOL O-FATTY-ACYLTRANSFERASE 3-RELATED"/>
    <property type="match status" value="1"/>
</dbReference>
<keyword evidence="7" id="KW-0472">Membrane</keyword>
<comment type="pathway">
    <text evidence="2">Secondary metabolite biosynthesis.</text>
</comment>
<name>A0AAD5DIK0_9CHLO</name>
<dbReference type="Pfam" id="PF13813">
    <property type="entry name" value="MBOAT_2"/>
    <property type="match status" value="1"/>
</dbReference>
<dbReference type="InterPro" id="IPR032805">
    <property type="entry name" value="Wax_synthase_dom"/>
</dbReference>
<comment type="subcellular location">
    <subcellularLocation>
        <location evidence="1">Membrane</location>
        <topology evidence="1">Multi-pass membrane protein</topology>
    </subcellularLocation>
</comment>
<evidence type="ECO:0000256" key="3">
    <source>
        <dbReference type="ARBA" id="ARBA00007282"/>
    </source>
</evidence>
<dbReference type="GO" id="GO:0006629">
    <property type="term" value="P:lipid metabolic process"/>
    <property type="evidence" value="ECO:0007669"/>
    <property type="project" value="InterPro"/>
</dbReference>
<dbReference type="AlphaFoldDB" id="A0AAD5DIK0"/>
<keyword evidence="6" id="KW-1133">Transmembrane helix</keyword>
<reference evidence="9" key="1">
    <citation type="submission" date="2020-11" db="EMBL/GenBank/DDBJ databases">
        <title>Chlorella ohadii genome sequencing and assembly.</title>
        <authorList>
            <person name="Murik O."/>
            <person name="Treves H."/>
            <person name="Kedem I."/>
            <person name="Shotland Y."/>
            <person name="Kaplan A."/>
        </authorList>
    </citation>
    <scope>NUCLEOTIDE SEQUENCE</scope>
    <source>
        <strain evidence="9">1</strain>
    </source>
</reference>
<evidence type="ECO:0000256" key="6">
    <source>
        <dbReference type="ARBA" id="ARBA00022989"/>
    </source>
</evidence>
<organism evidence="9 10">
    <name type="scientific">Chlorella ohadii</name>
    <dbReference type="NCBI Taxonomy" id="2649997"/>
    <lineage>
        <taxon>Eukaryota</taxon>
        <taxon>Viridiplantae</taxon>
        <taxon>Chlorophyta</taxon>
        <taxon>core chlorophytes</taxon>
        <taxon>Trebouxiophyceae</taxon>
        <taxon>Chlorellales</taxon>
        <taxon>Chlorellaceae</taxon>
        <taxon>Chlorella clade</taxon>
        <taxon>Chlorella</taxon>
    </lineage>
</organism>
<protein>
    <recommendedName>
        <fullName evidence="8">Wax synthase domain-containing protein</fullName>
    </recommendedName>
</protein>
<feature type="domain" description="Wax synthase" evidence="8">
    <location>
        <begin position="123"/>
        <end position="220"/>
    </location>
</feature>
<dbReference type="GO" id="GO:0008374">
    <property type="term" value="F:O-acyltransferase activity"/>
    <property type="evidence" value="ECO:0007669"/>
    <property type="project" value="InterPro"/>
</dbReference>
<evidence type="ECO:0000313" key="9">
    <source>
        <dbReference type="EMBL" id="KAI7836145.1"/>
    </source>
</evidence>
<dbReference type="Proteomes" id="UP001205105">
    <property type="component" value="Unassembled WGS sequence"/>
</dbReference>
<evidence type="ECO:0000256" key="4">
    <source>
        <dbReference type="ARBA" id="ARBA00022679"/>
    </source>
</evidence>
<keyword evidence="5" id="KW-0812">Transmembrane</keyword>
<evidence type="ECO:0000256" key="1">
    <source>
        <dbReference type="ARBA" id="ARBA00004141"/>
    </source>
</evidence>
<keyword evidence="10" id="KW-1185">Reference proteome</keyword>
<dbReference type="EMBL" id="JADXDR010000202">
    <property type="protein sequence ID" value="KAI7836145.1"/>
    <property type="molecule type" value="Genomic_DNA"/>
</dbReference>
<dbReference type="PANTHER" id="PTHR31595:SF57">
    <property type="entry name" value="OS04G0481900 PROTEIN"/>
    <property type="match status" value="1"/>
</dbReference>